<organism evidence="1">
    <name type="scientific">Caldithrix abyssi</name>
    <dbReference type="NCBI Taxonomy" id="187145"/>
    <lineage>
        <taxon>Bacteria</taxon>
        <taxon>Pseudomonadati</taxon>
        <taxon>Calditrichota</taxon>
        <taxon>Calditrichia</taxon>
        <taxon>Calditrichales</taxon>
        <taxon>Calditrichaceae</taxon>
        <taxon>Caldithrix</taxon>
    </lineage>
</organism>
<dbReference type="InterPro" id="IPR036249">
    <property type="entry name" value="Thioredoxin-like_sf"/>
</dbReference>
<comment type="caution">
    <text evidence="1">The sequence shown here is derived from an EMBL/GenBank/DDBJ whole genome shotgun (WGS) entry which is preliminary data.</text>
</comment>
<gene>
    <name evidence="1" type="ORF">ENK44_16260</name>
</gene>
<dbReference type="Pfam" id="PF01257">
    <property type="entry name" value="2Fe-2S_thioredx"/>
    <property type="match status" value="1"/>
</dbReference>
<protein>
    <submittedName>
        <fullName evidence="1">(2Fe-2S) ferredoxin domain-containing protein</fullName>
    </submittedName>
</protein>
<name>A0A7V4UFN6_CALAY</name>
<dbReference type="CDD" id="cd02980">
    <property type="entry name" value="TRX_Fd_family"/>
    <property type="match status" value="1"/>
</dbReference>
<dbReference type="SUPFAM" id="SSF52833">
    <property type="entry name" value="Thioredoxin-like"/>
    <property type="match status" value="1"/>
</dbReference>
<accession>A0A7V4UFN6</accession>
<dbReference type="EMBL" id="DRQG01000151">
    <property type="protein sequence ID" value="HGY57262.1"/>
    <property type="molecule type" value="Genomic_DNA"/>
</dbReference>
<sequence>MSLYKKHVFVCENLRDVASGRASCGSHQTAKLRKKLKEMVKAAGNGKQIRINAAGCLGQCSKGPAMVIYPQGIWYGNFGEEDLEEILQESILGDRVIDRFLIKDKME</sequence>
<reference evidence="1" key="1">
    <citation type="journal article" date="2020" name="mSystems">
        <title>Genome- and Community-Level Interaction Insights into Carbon Utilization and Element Cycling Functions of Hydrothermarchaeota in Hydrothermal Sediment.</title>
        <authorList>
            <person name="Zhou Z."/>
            <person name="Liu Y."/>
            <person name="Xu W."/>
            <person name="Pan J."/>
            <person name="Luo Z.H."/>
            <person name="Li M."/>
        </authorList>
    </citation>
    <scope>NUCLEOTIDE SEQUENCE [LARGE SCALE GENOMIC DNA]</scope>
    <source>
        <strain evidence="1">HyVt-577</strain>
    </source>
</reference>
<dbReference type="Proteomes" id="UP000885779">
    <property type="component" value="Unassembled WGS sequence"/>
</dbReference>
<dbReference type="AlphaFoldDB" id="A0A7V4UFN6"/>
<dbReference type="Gene3D" id="3.40.30.10">
    <property type="entry name" value="Glutaredoxin"/>
    <property type="match status" value="1"/>
</dbReference>
<evidence type="ECO:0000313" key="1">
    <source>
        <dbReference type="EMBL" id="HGY57262.1"/>
    </source>
</evidence>
<proteinExistence type="predicted"/>